<evidence type="ECO:0000313" key="4">
    <source>
        <dbReference type="Proteomes" id="UP000828390"/>
    </source>
</evidence>
<comment type="caution">
    <text evidence="3">The sequence shown here is derived from an EMBL/GenBank/DDBJ whole genome shotgun (WGS) entry which is preliminary data.</text>
</comment>
<feature type="domain" description="B box-type" evidence="2">
    <location>
        <begin position="24"/>
        <end position="59"/>
    </location>
</feature>
<dbReference type="SUPFAM" id="SSF57845">
    <property type="entry name" value="B-box zinc-binding domain"/>
    <property type="match status" value="1"/>
</dbReference>
<organism evidence="3 4">
    <name type="scientific">Dreissena polymorpha</name>
    <name type="common">Zebra mussel</name>
    <name type="synonym">Mytilus polymorpha</name>
    <dbReference type="NCBI Taxonomy" id="45954"/>
    <lineage>
        <taxon>Eukaryota</taxon>
        <taxon>Metazoa</taxon>
        <taxon>Spiralia</taxon>
        <taxon>Lophotrochozoa</taxon>
        <taxon>Mollusca</taxon>
        <taxon>Bivalvia</taxon>
        <taxon>Autobranchia</taxon>
        <taxon>Heteroconchia</taxon>
        <taxon>Euheterodonta</taxon>
        <taxon>Imparidentia</taxon>
        <taxon>Neoheterodontei</taxon>
        <taxon>Myida</taxon>
        <taxon>Dreissenoidea</taxon>
        <taxon>Dreissenidae</taxon>
        <taxon>Dreissena</taxon>
    </lineage>
</organism>
<evidence type="ECO:0000256" key="1">
    <source>
        <dbReference type="PROSITE-ProRule" id="PRU00024"/>
    </source>
</evidence>
<feature type="domain" description="B box-type" evidence="2">
    <location>
        <begin position="78"/>
        <end position="120"/>
    </location>
</feature>
<dbReference type="InterPro" id="IPR047153">
    <property type="entry name" value="TRIM45/56/19-like"/>
</dbReference>
<dbReference type="EMBL" id="JAIWYP010000006">
    <property type="protein sequence ID" value="KAH3815354.1"/>
    <property type="molecule type" value="Genomic_DNA"/>
</dbReference>
<dbReference type="Gene3D" id="3.30.160.60">
    <property type="entry name" value="Classic Zinc Finger"/>
    <property type="match status" value="1"/>
</dbReference>
<protein>
    <recommendedName>
        <fullName evidence="2">B box-type domain-containing protein</fullName>
    </recommendedName>
</protein>
<name>A0A9D4GH46_DREPO</name>
<keyword evidence="1" id="KW-0862">Zinc</keyword>
<dbReference type="OrthoDB" id="5800423at2759"/>
<keyword evidence="1" id="KW-0863">Zinc-finger</keyword>
<keyword evidence="1" id="KW-0479">Metal-binding</keyword>
<dbReference type="PANTHER" id="PTHR25462:SF296">
    <property type="entry name" value="MEIOTIC P26, ISOFORM F"/>
    <property type="match status" value="1"/>
</dbReference>
<sequence length="293" mass="33350">MATGSLSSVPKRLRMVEDFSCTCCLEQNLTESADIYCEQCLRFYCKKCVILHGQLFTKHMICGREDIKKWPVSKAVEDFLRKCEVHEDETLTQFCHDHRQLCCSACVGTIHSQCSKVTPINELTNTQPTDLQGLLVELETVLGEIKNLHISQEASVQSLQRTYNEHREVMMEQMCCNLNTYIDECDNNSVGISGGNEQYLKEEMCRNVVSIVNEFNNITAKELNEIKDEVKSIKGSVTSSIHKCTSLHNDLSQFHEIVEKIGDHKELCLIASIKCKHTVKTLFTTTSVFRPTR</sequence>
<dbReference type="PANTHER" id="PTHR25462">
    <property type="entry name" value="BONUS, ISOFORM C-RELATED"/>
    <property type="match status" value="1"/>
</dbReference>
<gene>
    <name evidence="3" type="ORF">DPMN_143876</name>
</gene>
<proteinExistence type="predicted"/>
<reference evidence="3" key="2">
    <citation type="submission" date="2020-11" db="EMBL/GenBank/DDBJ databases">
        <authorList>
            <person name="McCartney M.A."/>
            <person name="Auch B."/>
            <person name="Kono T."/>
            <person name="Mallez S."/>
            <person name="Becker A."/>
            <person name="Gohl D.M."/>
            <person name="Silverstein K.A.T."/>
            <person name="Koren S."/>
            <person name="Bechman K.B."/>
            <person name="Herman A."/>
            <person name="Abrahante J.E."/>
            <person name="Garbe J."/>
        </authorList>
    </citation>
    <scope>NUCLEOTIDE SEQUENCE</scope>
    <source>
        <strain evidence="3">Duluth1</strain>
        <tissue evidence="3">Whole animal</tissue>
    </source>
</reference>
<dbReference type="AlphaFoldDB" id="A0A9D4GH46"/>
<dbReference type="InterPro" id="IPR000315">
    <property type="entry name" value="Znf_B-box"/>
</dbReference>
<keyword evidence="4" id="KW-1185">Reference proteome</keyword>
<accession>A0A9D4GH46</accession>
<dbReference type="GO" id="GO:0008270">
    <property type="term" value="F:zinc ion binding"/>
    <property type="evidence" value="ECO:0007669"/>
    <property type="project" value="UniProtKB-KW"/>
</dbReference>
<dbReference type="PROSITE" id="PS50119">
    <property type="entry name" value="ZF_BBOX"/>
    <property type="match status" value="2"/>
</dbReference>
<dbReference type="Proteomes" id="UP000828390">
    <property type="component" value="Unassembled WGS sequence"/>
</dbReference>
<reference evidence="3" key="1">
    <citation type="journal article" date="2019" name="bioRxiv">
        <title>The Genome of the Zebra Mussel, Dreissena polymorpha: A Resource for Invasive Species Research.</title>
        <authorList>
            <person name="McCartney M.A."/>
            <person name="Auch B."/>
            <person name="Kono T."/>
            <person name="Mallez S."/>
            <person name="Zhang Y."/>
            <person name="Obille A."/>
            <person name="Becker A."/>
            <person name="Abrahante J.E."/>
            <person name="Garbe J."/>
            <person name="Badalamenti J.P."/>
            <person name="Herman A."/>
            <person name="Mangelson H."/>
            <person name="Liachko I."/>
            <person name="Sullivan S."/>
            <person name="Sone E.D."/>
            <person name="Koren S."/>
            <person name="Silverstein K.A.T."/>
            <person name="Beckman K.B."/>
            <person name="Gohl D.M."/>
        </authorList>
    </citation>
    <scope>NUCLEOTIDE SEQUENCE</scope>
    <source>
        <strain evidence="3">Duluth1</strain>
        <tissue evidence="3">Whole animal</tissue>
    </source>
</reference>
<evidence type="ECO:0000259" key="2">
    <source>
        <dbReference type="PROSITE" id="PS50119"/>
    </source>
</evidence>
<evidence type="ECO:0000313" key="3">
    <source>
        <dbReference type="EMBL" id="KAH3815354.1"/>
    </source>
</evidence>